<dbReference type="SUPFAM" id="SSF53807">
    <property type="entry name" value="Helical backbone' metal receptor"/>
    <property type="match status" value="1"/>
</dbReference>
<dbReference type="InterPro" id="IPR002491">
    <property type="entry name" value="ABC_transptr_periplasmic_BD"/>
</dbReference>
<dbReference type="EMBL" id="JABZMI010000064">
    <property type="protein sequence ID" value="MBF1164387.1"/>
    <property type="molecule type" value="Genomic_DNA"/>
</dbReference>
<evidence type="ECO:0000313" key="4">
    <source>
        <dbReference type="EMBL" id="MBF1164387.1"/>
    </source>
</evidence>
<dbReference type="InterPro" id="IPR054828">
    <property type="entry name" value="Vit_B12_bind_prot"/>
</dbReference>
<keyword evidence="1 2" id="KW-0732">Signal</keyword>
<evidence type="ECO:0000256" key="1">
    <source>
        <dbReference type="ARBA" id="ARBA00022729"/>
    </source>
</evidence>
<dbReference type="AlphaFoldDB" id="A0A930G102"/>
<feature type="chain" id="PRO_5037298123" evidence="2">
    <location>
        <begin position="26"/>
        <end position="300"/>
    </location>
</feature>
<reference evidence="4" key="1">
    <citation type="submission" date="2020-04" db="EMBL/GenBank/DDBJ databases">
        <title>Deep metagenomics examines the oral microbiome during advanced dental caries in children, revealing novel taxa and co-occurrences with host molecules.</title>
        <authorList>
            <person name="Baker J.L."/>
            <person name="Morton J.T."/>
            <person name="Dinis M."/>
            <person name="Alvarez R."/>
            <person name="Tran N.C."/>
            <person name="Knight R."/>
            <person name="Edlund A."/>
        </authorList>
    </citation>
    <scope>NUCLEOTIDE SEQUENCE</scope>
    <source>
        <strain evidence="4">JCVI_32_bin.24</strain>
    </source>
</reference>
<comment type="caution">
    <text evidence="4">The sequence shown here is derived from an EMBL/GenBank/DDBJ whole genome shotgun (WGS) entry which is preliminary data.</text>
</comment>
<dbReference type="Proteomes" id="UP000718593">
    <property type="component" value="Unassembled WGS sequence"/>
</dbReference>
<dbReference type="PROSITE" id="PS50983">
    <property type="entry name" value="FE_B12_PBP"/>
    <property type="match status" value="1"/>
</dbReference>
<dbReference type="PANTHER" id="PTHR30535:SF34">
    <property type="entry name" value="MOLYBDATE-BINDING PROTEIN MOLA"/>
    <property type="match status" value="1"/>
</dbReference>
<sequence length="300" mass="32700">METCMKPSHLALLAATFILSSSAQADLRLKDDTGQEVRLKAPAKRIVALAPHIAESLFAAGAGDKLVGTVEYSDYPPEAKQVPRVGGYSRVDLEAVAALKPDLVLAWESGNNMPQVSKLKALGLTVYVSQPNKMENVADQLERLGQLAGSEAVARPAAERFRQRLEALRKANAGKPKVRTFYQIWKTPLMTVGGPQIISDAITLCGGENVFGHLGKMAPTVSVEAVLEADPEAIVATGMGDAKPEWLKDWDKWTQMTAVKRNNLFHINPDIMQRHTPRILDGAEKLCAHLDVARSHRPAR</sequence>
<gene>
    <name evidence="4" type="ORF">HXL68_05035</name>
</gene>
<accession>A0A930G102</accession>
<evidence type="ECO:0000313" key="5">
    <source>
        <dbReference type="Proteomes" id="UP000718593"/>
    </source>
</evidence>
<name>A0A930G102_9RHOO</name>
<proteinExistence type="predicted"/>
<dbReference type="Pfam" id="PF01497">
    <property type="entry name" value="Peripla_BP_2"/>
    <property type="match status" value="1"/>
</dbReference>
<dbReference type="PANTHER" id="PTHR30535">
    <property type="entry name" value="VITAMIN B12-BINDING PROTEIN"/>
    <property type="match status" value="1"/>
</dbReference>
<organism evidence="4 5">
    <name type="scientific">Dechloromonas agitata</name>
    <dbReference type="NCBI Taxonomy" id="73030"/>
    <lineage>
        <taxon>Bacteria</taxon>
        <taxon>Pseudomonadati</taxon>
        <taxon>Pseudomonadota</taxon>
        <taxon>Betaproteobacteria</taxon>
        <taxon>Rhodocyclales</taxon>
        <taxon>Azonexaceae</taxon>
        <taxon>Dechloromonas</taxon>
    </lineage>
</organism>
<dbReference type="CDD" id="cd01144">
    <property type="entry name" value="BtuF"/>
    <property type="match status" value="1"/>
</dbReference>
<evidence type="ECO:0000256" key="2">
    <source>
        <dbReference type="SAM" id="SignalP"/>
    </source>
</evidence>
<evidence type="ECO:0000259" key="3">
    <source>
        <dbReference type="PROSITE" id="PS50983"/>
    </source>
</evidence>
<dbReference type="Gene3D" id="3.40.50.1980">
    <property type="entry name" value="Nitrogenase molybdenum iron protein domain"/>
    <property type="match status" value="2"/>
</dbReference>
<protein>
    <submittedName>
        <fullName evidence="4">Cobalamin-binding protein</fullName>
    </submittedName>
</protein>
<dbReference type="GO" id="GO:0071281">
    <property type="term" value="P:cellular response to iron ion"/>
    <property type="evidence" value="ECO:0007669"/>
    <property type="project" value="TreeGrafter"/>
</dbReference>
<dbReference type="NCBIfam" id="NF038402">
    <property type="entry name" value="TroA_like"/>
    <property type="match status" value="1"/>
</dbReference>
<feature type="domain" description="Fe/B12 periplasmic-binding" evidence="3">
    <location>
        <begin position="45"/>
        <end position="294"/>
    </location>
</feature>
<feature type="signal peptide" evidence="2">
    <location>
        <begin position="1"/>
        <end position="25"/>
    </location>
</feature>
<dbReference type="InterPro" id="IPR050902">
    <property type="entry name" value="ABC_Transporter_SBP"/>
</dbReference>